<keyword evidence="3" id="KW-0489">Methyltransferase</keyword>
<keyword evidence="1 3" id="KW-0808">Transferase</keyword>
<dbReference type="InterPro" id="IPR029063">
    <property type="entry name" value="SAM-dependent_MTases_sf"/>
</dbReference>
<accession>A0A3A4R556</accession>
<dbReference type="Pfam" id="PF08241">
    <property type="entry name" value="Methyltransf_11"/>
    <property type="match status" value="1"/>
</dbReference>
<dbReference type="EMBL" id="QZJZ01000093">
    <property type="protein sequence ID" value="RJP56601.1"/>
    <property type="molecule type" value="Genomic_DNA"/>
</dbReference>
<dbReference type="InterPro" id="IPR050447">
    <property type="entry name" value="Erg6_SMT_methyltransf"/>
</dbReference>
<evidence type="ECO:0000313" key="4">
    <source>
        <dbReference type="Proteomes" id="UP000266426"/>
    </source>
</evidence>
<evidence type="ECO:0000256" key="1">
    <source>
        <dbReference type="ARBA" id="ARBA00022679"/>
    </source>
</evidence>
<comment type="caution">
    <text evidence="3">The sequence shown here is derived from an EMBL/GenBank/DDBJ whole genome shotgun (WGS) entry which is preliminary data.</text>
</comment>
<organism evidence="3 4">
    <name type="scientific">Candidatus Auribacter fodinae</name>
    <dbReference type="NCBI Taxonomy" id="2093366"/>
    <lineage>
        <taxon>Bacteria</taxon>
        <taxon>Pseudomonadati</taxon>
        <taxon>Candidatus Auribacterota</taxon>
        <taxon>Candidatus Auribacteria</taxon>
        <taxon>Candidatus Auribacterales</taxon>
        <taxon>Candidatus Auribacteraceae</taxon>
        <taxon>Candidatus Auribacter</taxon>
    </lineage>
</organism>
<dbReference type="PANTHER" id="PTHR44068">
    <property type="entry name" value="ZGC:194242"/>
    <property type="match status" value="1"/>
</dbReference>
<evidence type="ECO:0000313" key="3">
    <source>
        <dbReference type="EMBL" id="RJP56601.1"/>
    </source>
</evidence>
<dbReference type="AlphaFoldDB" id="A0A3A4R556"/>
<dbReference type="Gene3D" id="3.40.50.150">
    <property type="entry name" value="Vaccinia Virus protein VP39"/>
    <property type="match status" value="1"/>
</dbReference>
<evidence type="ECO:0000259" key="2">
    <source>
        <dbReference type="Pfam" id="PF08241"/>
    </source>
</evidence>
<dbReference type="Proteomes" id="UP000266426">
    <property type="component" value="Unassembled WGS sequence"/>
</dbReference>
<sequence>MRTRICHSINGQYARYTLAGYYHYFALSDKCISKKMKHIMRYTKNSPEVKVIAEQERALPGNEEFAENGWFRIMLGRYLFAVSLCRDKSVLDTCCGLGWGAYLISSFTKEITGIDICAEAIAFSQQQWNAPNLICRQGDALSMPFDDNSFDVVLAFEALEHFSRADGERYIKEMMRVLKPGGSIVASSSFPPSEKMAQEELKNNPYHLHIYTASEIRKLFKPHFRKVSLLGNLIVTARNLR</sequence>
<name>A0A3A4R556_9BACT</name>
<dbReference type="GO" id="GO:0032259">
    <property type="term" value="P:methylation"/>
    <property type="evidence" value="ECO:0007669"/>
    <property type="project" value="UniProtKB-KW"/>
</dbReference>
<dbReference type="CDD" id="cd02440">
    <property type="entry name" value="AdoMet_MTases"/>
    <property type="match status" value="1"/>
</dbReference>
<dbReference type="SUPFAM" id="SSF53335">
    <property type="entry name" value="S-adenosyl-L-methionine-dependent methyltransferases"/>
    <property type="match status" value="1"/>
</dbReference>
<gene>
    <name evidence="3" type="ORF">C4541_12125</name>
</gene>
<dbReference type="InterPro" id="IPR013216">
    <property type="entry name" value="Methyltransf_11"/>
</dbReference>
<dbReference type="PANTHER" id="PTHR44068:SF11">
    <property type="entry name" value="GERANYL DIPHOSPHATE 2-C-METHYLTRANSFERASE"/>
    <property type="match status" value="1"/>
</dbReference>
<reference evidence="3 4" key="1">
    <citation type="journal article" date="2017" name="ISME J.">
        <title>Energy and carbon metabolisms in a deep terrestrial subsurface fluid microbial community.</title>
        <authorList>
            <person name="Momper L."/>
            <person name="Jungbluth S.P."/>
            <person name="Lee M.D."/>
            <person name="Amend J.P."/>
        </authorList>
    </citation>
    <scope>NUCLEOTIDE SEQUENCE [LARGE SCALE GENOMIC DNA]</scope>
    <source>
        <strain evidence="3">SURF_26</strain>
    </source>
</reference>
<protein>
    <submittedName>
        <fullName evidence="3">Class I SAM-dependent methyltransferase</fullName>
    </submittedName>
</protein>
<dbReference type="GO" id="GO:0008757">
    <property type="term" value="F:S-adenosylmethionine-dependent methyltransferase activity"/>
    <property type="evidence" value="ECO:0007669"/>
    <property type="project" value="InterPro"/>
</dbReference>
<proteinExistence type="predicted"/>
<feature type="domain" description="Methyltransferase type 11" evidence="2">
    <location>
        <begin position="91"/>
        <end position="185"/>
    </location>
</feature>